<evidence type="ECO:0000313" key="4">
    <source>
        <dbReference type="Proteomes" id="UP000830167"/>
    </source>
</evidence>
<dbReference type="Pfam" id="PF02225">
    <property type="entry name" value="PA"/>
    <property type="match status" value="1"/>
</dbReference>
<dbReference type="InterPro" id="IPR046450">
    <property type="entry name" value="PA_dom_sf"/>
</dbReference>
<proteinExistence type="predicted"/>
<dbReference type="Gene3D" id="3.40.630.10">
    <property type="entry name" value="Zn peptidases"/>
    <property type="match status" value="1"/>
</dbReference>
<organism evidence="3 4">
    <name type="scientific">Fodinisporobacter ferrooxydans</name>
    <dbReference type="NCBI Taxonomy" id="2901836"/>
    <lineage>
        <taxon>Bacteria</taxon>
        <taxon>Bacillati</taxon>
        <taxon>Bacillota</taxon>
        <taxon>Bacilli</taxon>
        <taxon>Bacillales</taxon>
        <taxon>Alicyclobacillaceae</taxon>
        <taxon>Fodinisporobacter</taxon>
    </lineage>
</organism>
<feature type="domain" description="Peptidase M28" evidence="2">
    <location>
        <begin position="219"/>
        <end position="419"/>
    </location>
</feature>
<keyword evidence="4" id="KW-1185">Reference proteome</keyword>
<sequence>MKTHIANLIADLMNEVNEIFLMEYNRQIAREVRLSGTPEELRAFEYVKQTLDGFGLSTKLMFSNAYISLPGNAELRVNGTVFPCITHSMSTPTSDDGILGELVYVSKGFYADYKDIDAKGKTVLIDGLAVPGAVKIAQEMGAAAALFINAKYTHEMIVSPVWGNPTPETVNNLPKIPVVSVNHANGDAIKGILEQSDNQKTNVWLKTQVDTDWRQIPTLIAEIPGSVEPDKYVLFSGHIDSWHYGAMDNGSANATMVEVARILSKQRNKLRRSLRFAFWSGHSHGRYAGSTWYCDQNWEDLYENCVLHVNIDSVGAKGATVLSESNCMAETKDLAASVVGLLANEEYQGTRYGRAGDQSFWGTGTPSIFMGLSEQPASLDPSATAFAQLFGGGKAGGFGWWWHTTEDTLDKIDPEFLKRDCKIYVAAIVRACSEDLIPLNQAAAIQELAGYLKDYQLKVEGKLDLNKILNRITSLEKQVIDVYQLADANALSAYQIHLINDWIMELSRILVPLNYVKGSIFDHDVALKQPPIPSLAELHRLAEVEVGTNEYYMLVTLLTRRINEINFDLKRANRITEELLSNLNRAGAKVLS</sequence>
<evidence type="ECO:0000259" key="2">
    <source>
        <dbReference type="Pfam" id="PF04389"/>
    </source>
</evidence>
<dbReference type="SUPFAM" id="SSF52025">
    <property type="entry name" value="PA domain"/>
    <property type="match status" value="1"/>
</dbReference>
<dbReference type="Pfam" id="PF04389">
    <property type="entry name" value="Peptidase_M28"/>
    <property type="match status" value="1"/>
</dbReference>
<gene>
    <name evidence="3" type="ORF">LSG31_13810</name>
</gene>
<dbReference type="EMBL" id="CP089291">
    <property type="protein sequence ID" value="UOF89000.1"/>
    <property type="molecule type" value="Genomic_DNA"/>
</dbReference>
<dbReference type="InterPro" id="IPR007484">
    <property type="entry name" value="Peptidase_M28"/>
</dbReference>
<dbReference type="Gene3D" id="3.50.30.30">
    <property type="match status" value="1"/>
</dbReference>
<dbReference type="InterPro" id="IPR039373">
    <property type="entry name" value="Peptidase_M28B"/>
</dbReference>
<evidence type="ECO:0000259" key="1">
    <source>
        <dbReference type="Pfam" id="PF02225"/>
    </source>
</evidence>
<evidence type="ECO:0000313" key="3">
    <source>
        <dbReference type="EMBL" id="UOF89000.1"/>
    </source>
</evidence>
<name>A0ABY4CEU3_9BACL</name>
<reference evidence="3" key="1">
    <citation type="submission" date="2021-12" db="EMBL/GenBank/DDBJ databases">
        <title>Alicyclobacillaceae gen. nov., sp. nov., isolated from chalcocite enrichment system.</title>
        <authorList>
            <person name="Jiang Z."/>
        </authorList>
    </citation>
    <scope>NUCLEOTIDE SEQUENCE</scope>
    <source>
        <strain evidence="3">MYW30-H2</strain>
    </source>
</reference>
<dbReference type="Proteomes" id="UP000830167">
    <property type="component" value="Chromosome"/>
</dbReference>
<dbReference type="InterPro" id="IPR003137">
    <property type="entry name" value="PA_domain"/>
</dbReference>
<dbReference type="PANTHER" id="PTHR10404">
    <property type="entry name" value="N-ACETYLATED-ALPHA-LINKED ACIDIC DIPEPTIDASE"/>
    <property type="match status" value="1"/>
</dbReference>
<feature type="domain" description="PA" evidence="1">
    <location>
        <begin position="100"/>
        <end position="189"/>
    </location>
</feature>
<dbReference type="SUPFAM" id="SSF53187">
    <property type="entry name" value="Zn-dependent exopeptidases"/>
    <property type="match status" value="1"/>
</dbReference>
<protein>
    <submittedName>
        <fullName evidence="3">M28 family peptidase</fullName>
    </submittedName>
</protein>
<accession>A0ABY4CEU3</accession>
<dbReference type="PANTHER" id="PTHR10404:SF46">
    <property type="entry name" value="VACUOLAR PROTEIN SORTING-ASSOCIATED PROTEIN 70"/>
    <property type="match status" value="1"/>
</dbReference>